<evidence type="ECO:0000256" key="2">
    <source>
        <dbReference type="SAM" id="Phobius"/>
    </source>
</evidence>
<dbReference type="EMBL" id="CP129971">
    <property type="protein sequence ID" value="WMN12371.1"/>
    <property type="molecule type" value="Genomic_DNA"/>
</dbReference>
<dbReference type="RefSeq" id="WP_308350382.1">
    <property type="nucleotide sequence ID" value="NZ_CP129971.1"/>
</dbReference>
<organism evidence="3 4">
    <name type="scientific">Marivirga salinarum</name>
    <dbReference type="NCBI Taxonomy" id="3059078"/>
    <lineage>
        <taxon>Bacteria</taxon>
        <taxon>Pseudomonadati</taxon>
        <taxon>Bacteroidota</taxon>
        <taxon>Cytophagia</taxon>
        <taxon>Cytophagales</taxon>
        <taxon>Marivirgaceae</taxon>
        <taxon>Marivirga</taxon>
    </lineage>
</organism>
<keyword evidence="1" id="KW-0175">Coiled coil</keyword>
<keyword evidence="4" id="KW-1185">Reference proteome</keyword>
<gene>
    <name evidence="3" type="ORF">QYS49_33375</name>
</gene>
<name>A0AA51NE56_9BACT</name>
<feature type="transmembrane region" description="Helical" evidence="2">
    <location>
        <begin position="54"/>
        <end position="72"/>
    </location>
</feature>
<dbReference type="AlphaFoldDB" id="A0AA51NE56"/>
<feature type="transmembrane region" description="Helical" evidence="2">
    <location>
        <begin position="311"/>
        <end position="336"/>
    </location>
</feature>
<keyword evidence="2" id="KW-0472">Membrane</keyword>
<dbReference type="KEGG" id="msaa:QYS49_33375"/>
<keyword evidence="2" id="KW-0812">Transmembrane</keyword>
<feature type="transmembrane region" description="Helical" evidence="2">
    <location>
        <begin position="22"/>
        <end position="42"/>
    </location>
</feature>
<reference evidence="3 4" key="1">
    <citation type="submission" date="2023-08" db="EMBL/GenBank/DDBJ databases">
        <title>Comparative genomics and taxonomic characterization of three novel marine species of genus Marivirga.</title>
        <authorList>
            <person name="Muhammad N."/>
            <person name="Kim S.-G."/>
        </authorList>
    </citation>
    <scope>NUCLEOTIDE SEQUENCE [LARGE SCALE GENOMIC DNA]</scope>
    <source>
        <strain evidence="3 4">BDSF4-3</strain>
    </source>
</reference>
<feature type="coiled-coil region" evidence="1">
    <location>
        <begin position="205"/>
        <end position="235"/>
    </location>
</feature>
<evidence type="ECO:0000313" key="3">
    <source>
        <dbReference type="EMBL" id="WMN12371.1"/>
    </source>
</evidence>
<evidence type="ECO:0000256" key="1">
    <source>
        <dbReference type="SAM" id="Coils"/>
    </source>
</evidence>
<dbReference type="Proteomes" id="UP001230496">
    <property type="component" value="Chromosome"/>
</dbReference>
<sequence>MSETEKNQNSNHNSDEIDLRELFSAIGNFFSNIFFNFILFIVAIKNAIVKNIKLIVILGLVGVILGIVTHFFTPDIYKSSILLRSTHLNARLMESSIDKLQLLAQDENRKQLAITLKIDTAIASNIVSFSYEPFVSEEEIIELEVFKEQLKSEIEDEEIINRFVERLRMENKSTYRIYIEVLDRTLISDLEEPLINYFKNNPYVSKRLEIQEQHLKLESQNIEEELAELDSLKEILFKNFRMVGKRDRDGSNNVILADEQTTNPISVFNESRKAYEKKLEIEKKLYLQAEFELIDGFTVYSQPASAGLIKLGFYGGLIGLGLASLIIIISSFLQYLDIIEQKTRNAKEGLKRRVEARKS</sequence>
<protein>
    <submittedName>
        <fullName evidence="3">Uncharacterized protein</fullName>
    </submittedName>
</protein>
<accession>A0AA51NE56</accession>
<evidence type="ECO:0000313" key="4">
    <source>
        <dbReference type="Proteomes" id="UP001230496"/>
    </source>
</evidence>
<keyword evidence="2" id="KW-1133">Transmembrane helix</keyword>
<proteinExistence type="predicted"/>